<sequence>MGRDPPLKITISVSKAPAIDAMLPFCIGTSELQTKFLKLLGDIVEEAHHESFCSNQQRHEFKHALDCARATAAKSALNALWHPDAAGSSRRSKEPRRHTAQPELRRPPDRPDRPDRLEPKDPWEVPARPVAFTILPIKEEEALTLGTERDHEEGTGAEGAHGMDLCDKDGVFVDEGFMSSELCQQESSGAEGAGIDSMDFTDFEIDDSTKSTLHAVRVLRSGAHKGKMSSSSRSPARQNLRSESSDSRDLGPSPDMQRLARILPAPAAAPEVAAQVRQGQLPYCSGSQPRQDHRQPEGLMATFKRVVRDVVCSPRAALPTSQPPQVFPVATVPQPPGGPPPACVFRTGEMHAKGKYKQLGHQAAAASGSTGAEGRQPCDERALQLA</sequence>
<gene>
    <name evidence="2" type="ORF">EVOR1521_LOCUS28056</name>
</gene>
<feature type="compositionally biased region" description="Low complexity" evidence="1">
    <location>
        <begin position="363"/>
        <end position="372"/>
    </location>
</feature>
<feature type="region of interest" description="Disordered" evidence="1">
    <location>
        <begin position="139"/>
        <end position="162"/>
    </location>
</feature>
<evidence type="ECO:0000313" key="3">
    <source>
        <dbReference type="Proteomes" id="UP001178507"/>
    </source>
</evidence>
<feature type="compositionally biased region" description="Basic and acidic residues" evidence="1">
    <location>
        <begin position="376"/>
        <end position="386"/>
    </location>
</feature>
<dbReference type="AlphaFoldDB" id="A0AA36NKJ3"/>
<feature type="compositionally biased region" description="Polar residues" evidence="1">
    <location>
        <begin position="228"/>
        <end position="242"/>
    </location>
</feature>
<comment type="caution">
    <text evidence="2">The sequence shown here is derived from an EMBL/GenBank/DDBJ whole genome shotgun (WGS) entry which is preliminary data.</text>
</comment>
<feature type="compositionally biased region" description="Basic and acidic residues" evidence="1">
    <location>
        <begin position="103"/>
        <end position="123"/>
    </location>
</feature>
<feature type="compositionally biased region" description="Basic and acidic residues" evidence="1">
    <location>
        <begin position="139"/>
        <end position="154"/>
    </location>
</feature>
<proteinExistence type="predicted"/>
<evidence type="ECO:0000313" key="2">
    <source>
        <dbReference type="EMBL" id="CAJ1405983.1"/>
    </source>
</evidence>
<feature type="region of interest" description="Disordered" evidence="1">
    <location>
        <begin position="83"/>
        <end position="125"/>
    </location>
</feature>
<feature type="region of interest" description="Disordered" evidence="1">
    <location>
        <begin position="220"/>
        <end position="255"/>
    </location>
</feature>
<dbReference type="Proteomes" id="UP001178507">
    <property type="component" value="Unassembled WGS sequence"/>
</dbReference>
<keyword evidence="3" id="KW-1185">Reference proteome</keyword>
<dbReference type="EMBL" id="CAUJNA010003610">
    <property type="protein sequence ID" value="CAJ1405983.1"/>
    <property type="molecule type" value="Genomic_DNA"/>
</dbReference>
<evidence type="ECO:0000256" key="1">
    <source>
        <dbReference type="SAM" id="MobiDB-lite"/>
    </source>
</evidence>
<reference evidence="2" key="1">
    <citation type="submission" date="2023-08" db="EMBL/GenBank/DDBJ databases">
        <authorList>
            <person name="Chen Y."/>
            <person name="Shah S."/>
            <person name="Dougan E. K."/>
            <person name="Thang M."/>
            <person name="Chan C."/>
        </authorList>
    </citation>
    <scope>NUCLEOTIDE SEQUENCE</scope>
</reference>
<feature type="region of interest" description="Disordered" evidence="1">
    <location>
        <begin position="357"/>
        <end position="386"/>
    </location>
</feature>
<protein>
    <submittedName>
        <fullName evidence="2">Uncharacterized protein</fullName>
    </submittedName>
</protein>
<name>A0AA36NKJ3_9DINO</name>
<accession>A0AA36NKJ3</accession>
<organism evidence="2 3">
    <name type="scientific">Effrenium voratum</name>
    <dbReference type="NCBI Taxonomy" id="2562239"/>
    <lineage>
        <taxon>Eukaryota</taxon>
        <taxon>Sar</taxon>
        <taxon>Alveolata</taxon>
        <taxon>Dinophyceae</taxon>
        <taxon>Suessiales</taxon>
        <taxon>Symbiodiniaceae</taxon>
        <taxon>Effrenium</taxon>
    </lineage>
</organism>